<protein>
    <submittedName>
        <fullName evidence="2">Uncharacterized protein</fullName>
    </submittedName>
</protein>
<reference evidence="2" key="1">
    <citation type="submission" date="2018-02" db="EMBL/GenBank/DDBJ databases">
        <title>Rhizophora mucronata_Transcriptome.</title>
        <authorList>
            <person name="Meera S.P."/>
            <person name="Sreeshan A."/>
            <person name="Augustine A."/>
        </authorList>
    </citation>
    <scope>NUCLEOTIDE SEQUENCE</scope>
    <source>
        <tissue evidence="2">Leaf</tissue>
    </source>
</reference>
<sequence>MWDRNSSPVKRISGPQMHVGPTPAWRHAQIEGCSAMYPTENIVTQPGSAQRAVQTNPEQTKALIEAGVVI</sequence>
<accession>A0A2P2P3E0</accession>
<dbReference type="AlphaFoldDB" id="A0A2P2P3E0"/>
<evidence type="ECO:0000313" key="2">
    <source>
        <dbReference type="EMBL" id="MBX49274.1"/>
    </source>
</evidence>
<evidence type="ECO:0000256" key="1">
    <source>
        <dbReference type="SAM" id="MobiDB-lite"/>
    </source>
</evidence>
<proteinExistence type="predicted"/>
<organism evidence="2">
    <name type="scientific">Rhizophora mucronata</name>
    <name type="common">Asiatic mangrove</name>
    <dbReference type="NCBI Taxonomy" id="61149"/>
    <lineage>
        <taxon>Eukaryota</taxon>
        <taxon>Viridiplantae</taxon>
        <taxon>Streptophyta</taxon>
        <taxon>Embryophyta</taxon>
        <taxon>Tracheophyta</taxon>
        <taxon>Spermatophyta</taxon>
        <taxon>Magnoliopsida</taxon>
        <taxon>eudicotyledons</taxon>
        <taxon>Gunneridae</taxon>
        <taxon>Pentapetalae</taxon>
        <taxon>rosids</taxon>
        <taxon>fabids</taxon>
        <taxon>Malpighiales</taxon>
        <taxon>Rhizophoraceae</taxon>
        <taxon>Rhizophora</taxon>
    </lineage>
</organism>
<dbReference type="EMBL" id="GGEC01068790">
    <property type="protein sequence ID" value="MBX49274.1"/>
    <property type="molecule type" value="Transcribed_RNA"/>
</dbReference>
<feature type="region of interest" description="Disordered" evidence="1">
    <location>
        <begin position="1"/>
        <end position="22"/>
    </location>
</feature>
<name>A0A2P2P3E0_RHIMU</name>